<protein>
    <submittedName>
        <fullName evidence="1">Uncharacterized protein</fullName>
    </submittedName>
</protein>
<name>A0A5B7CE00_PORTR</name>
<dbReference type="Proteomes" id="UP000324222">
    <property type="component" value="Unassembled WGS sequence"/>
</dbReference>
<dbReference type="EMBL" id="VSRR010000004">
    <property type="protein sequence ID" value="MPC07617.1"/>
    <property type="molecule type" value="Genomic_DNA"/>
</dbReference>
<dbReference type="AlphaFoldDB" id="A0A5B7CE00"/>
<reference evidence="1 2" key="1">
    <citation type="submission" date="2019-05" db="EMBL/GenBank/DDBJ databases">
        <title>Another draft genome of Portunus trituberculatus and its Hox gene families provides insights of decapod evolution.</title>
        <authorList>
            <person name="Jeong J.-H."/>
            <person name="Song I."/>
            <person name="Kim S."/>
            <person name="Choi T."/>
            <person name="Kim D."/>
            <person name="Ryu S."/>
            <person name="Kim W."/>
        </authorList>
    </citation>
    <scope>NUCLEOTIDE SEQUENCE [LARGE SCALE GENOMIC DNA]</scope>
    <source>
        <tissue evidence="1">Muscle</tissue>
    </source>
</reference>
<evidence type="ECO:0000313" key="2">
    <source>
        <dbReference type="Proteomes" id="UP000324222"/>
    </source>
</evidence>
<organism evidence="1 2">
    <name type="scientific">Portunus trituberculatus</name>
    <name type="common">Swimming crab</name>
    <name type="synonym">Neptunus trituberculatus</name>
    <dbReference type="NCBI Taxonomy" id="210409"/>
    <lineage>
        <taxon>Eukaryota</taxon>
        <taxon>Metazoa</taxon>
        <taxon>Ecdysozoa</taxon>
        <taxon>Arthropoda</taxon>
        <taxon>Crustacea</taxon>
        <taxon>Multicrustacea</taxon>
        <taxon>Malacostraca</taxon>
        <taxon>Eumalacostraca</taxon>
        <taxon>Eucarida</taxon>
        <taxon>Decapoda</taxon>
        <taxon>Pleocyemata</taxon>
        <taxon>Brachyura</taxon>
        <taxon>Eubrachyura</taxon>
        <taxon>Portunoidea</taxon>
        <taxon>Portunidae</taxon>
        <taxon>Portuninae</taxon>
        <taxon>Portunus</taxon>
    </lineage>
</organism>
<sequence length="189" mass="20793">MKAAFLTAFPSVSFHSPSTSPDFPWSDFKAARHHGGLRSGLPQVDSWAVNDAVWQNTELEDRQAAVSCTKTAFPSKACCGYRCILRCPVMVPSSLRPLHHLVIICELYYDAVLSSLVAATVPPCLGNADTLQRTFTMYAVTSGNFLQIINLALRSVVSFIVRCAGICVDGSRREGTQAAWRRRTRLKKA</sequence>
<evidence type="ECO:0000313" key="1">
    <source>
        <dbReference type="EMBL" id="MPC07617.1"/>
    </source>
</evidence>
<accession>A0A5B7CE00</accession>
<keyword evidence="2" id="KW-1185">Reference proteome</keyword>
<gene>
    <name evidence="1" type="ORF">E2C01_000181</name>
</gene>
<comment type="caution">
    <text evidence="1">The sequence shown here is derived from an EMBL/GenBank/DDBJ whole genome shotgun (WGS) entry which is preliminary data.</text>
</comment>
<proteinExistence type="predicted"/>